<dbReference type="PANTHER" id="PTHR42080">
    <property type="entry name" value="SRR1 DOMAIN-CONTAINING PROTEIN"/>
    <property type="match status" value="1"/>
</dbReference>
<comment type="caution">
    <text evidence="2">The sequence shown here is derived from an EMBL/GenBank/DDBJ whole genome shotgun (WGS) entry which is preliminary data.</text>
</comment>
<dbReference type="Pfam" id="PF07985">
    <property type="entry name" value="SRR1"/>
    <property type="match status" value="1"/>
</dbReference>
<dbReference type="PANTHER" id="PTHR42080:SF1">
    <property type="entry name" value="SRR1-LIKE DOMAIN-CONTAINING PROTEIN"/>
    <property type="match status" value="1"/>
</dbReference>
<organism evidence="2 3">
    <name type="scientific">Lasiosphaeria ovina</name>
    <dbReference type="NCBI Taxonomy" id="92902"/>
    <lineage>
        <taxon>Eukaryota</taxon>
        <taxon>Fungi</taxon>
        <taxon>Dikarya</taxon>
        <taxon>Ascomycota</taxon>
        <taxon>Pezizomycotina</taxon>
        <taxon>Sordariomycetes</taxon>
        <taxon>Sordariomycetidae</taxon>
        <taxon>Sordariales</taxon>
        <taxon>Lasiosphaeriaceae</taxon>
        <taxon>Lasiosphaeria</taxon>
    </lineage>
</organism>
<protein>
    <recommendedName>
        <fullName evidence="1">SRR1-like domain-containing protein</fullName>
    </recommendedName>
</protein>
<sequence length="283" mass="30301">MTGEEGEWNQVGRKHGRLRHIAKASKPKPAAGGANVACPTPTTLALEPGLDLGGLRPNPNPEFTVSDIHRHHEAAAQEWNSSDCWKSLQAMLLDATAAEGRPIITKAVFLGPGPYDPSNGSFAARRTAHMQTAAFRSIVRTLEPRNGNGRAAAIRCVVQEPCFTPTDKEFCAAVGLEVAESPAAFALVDEATLVFGIHMELPTYHRALCGCLPAVFIGAGLDEWQTVKDFDSASARLLAPIAEMDAAFDKFAFPDLNYMFSSTAMYWRRGAGGDGAESASTDV</sequence>
<accession>A0AAE0NKW7</accession>
<proteinExistence type="predicted"/>
<keyword evidence="3" id="KW-1185">Reference proteome</keyword>
<reference evidence="2" key="1">
    <citation type="journal article" date="2023" name="Mol. Phylogenet. Evol.">
        <title>Genome-scale phylogeny and comparative genomics of the fungal order Sordariales.</title>
        <authorList>
            <person name="Hensen N."/>
            <person name="Bonometti L."/>
            <person name="Westerberg I."/>
            <person name="Brannstrom I.O."/>
            <person name="Guillou S."/>
            <person name="Cros-Aarteil S."/>
            <person name="Calhoun S."/>
            <person name="Haridas S."/>
            <person name="Kuo A."/>
            <person name="Mondo S."/>
            <person name="Pangilinan J."/>
            <person name="Riley R."/>
            <person name="LaButti K."/>
            <person name="Andreopoulos B."/>
            <person name="Lipzen A."/>
            <person name="Chen C."/>
            <person name="Yan M."/>
            <person name="Daum C."/>
            <person name="Ng V."/>
            <person name="Clum A."/>
            <person name="Steindorff A."/>
            <person name="Ohm R.A."/>
            <person name="Martin F."/>
            <person name="Silar P."/>
            <person name="Natvig D.O."/>
            <person name="Lalanne C."/>
            <person name="Gautier V."/>
            <person name="Ament-Velasquez S.L."/>
            <person name="Kruys A."/>
            <person name="Hutchinson M.I."/>
            <person name="Powell A.J."/>
            <person name="Barry K."/>
            <person name="Miller A.N."/>
            <person name="Grigoriev I.V."/>
            <person name="Debuchy R."/>
            <person name="Gladieux P."/>
            <person name="Hiltunen Thoren M."/>
            <person name="Johannesson H."/>
        </authorList>
    </citation>
    <scope>NUCLEOTIDE SEQUENCE</scope>
    <source>
        <strain evidence="2">CBS 958.72</strain>
    </source>
</reference>
<reference evidence="2" key="2">
    <citation type="submission" date="2023-06" db="EMBL/GenBank/DDBJ databases">
        <authorList>
            <consortium name="Lawrence Berkeley National Laboratory"/>
            <person name="Haridas S."/>
            <person name="Hensen N."/>
            <person name="Bonometti L."/>
            <person name="Westerberg I."/>
            <person name="Brannstrom I.O."/>
            <person name="Guillou S."/>
            <person name="Cros-Aarteil S."/>
            <person name="Calhoun S."/>
            <person name="Kuo A."/>
            <person name="Mondo S."/>
            <person name="Pangilinan J."/>
            <person name="Riley R."/>
            <person name="Labutti K."/>
            <person name="Andreopoulos B."/>
            <person name="Lipzen A."/>
            <person name="Chen C."/>
            <person name="Yanf M."/>
            <person name="Daum C."/>
            <person name="Ng V."/>
            <person name="Clum A."/>
            <person name="Steindorff A."/>
            <person name="Ohm R."/>
            <person name="Martin F."/>
            <person name="Silar P."/>
            <person name="Natvig D."/>
            <person name="Lalanne C."/>
            <person name="Gautier V."/>
            <person name="Ament-Velasquez S.L."/>
            <person name="Kruys A."/>
            <person name="Hutchinson M.I."/>
            <person name="Powell A.J."/>
            <person name="Barry K."/>
            <person name="Miller A.N."/>
            <person name="Grigoriev I.V."/>
            <person name="Debuchy R."/>
            <person name="Gladieux P."/>
            <person name="Thoren M.H."/>
            <person name="Johannesson H."/>
        </authorList>
    </citation>
    <scope>NUCLEOTIDE SEQUENCE</scope>
    <source>
        <strain evidence="2">CBS 958.72</strain>
    </source>
</reference>
<feature type="domain" description="SRR1-like" evidence="1">
    <location>
        <begin position="98"/>
        <end position="267"/>
    </location>
</feature>
<dbReference type="InterPro" id="IPR012942">
    <property type="entry name" value="SRR1-like"/>
</dbReference>
<evidence type="ECO:0000313" key="2">
    <source>
        <dbReference type="EMBL" id="KAK3383446.1"/>
    </source>
</evidence>
<evidence type="ECO:0000313" key="3">
    <source>
        <dbReference type="Proteomes" id="UP001287356"/>
    </source>
</evidence>
<gene>
    <name evidence="2" type="ORF">B0T24DRAFT_50084</name>
</gene>
<evidence type="ECO:0000259" key="1">
    <source>
        <dbReference type="Pfam" id="PF07985"/>
    </source>
</evidence>
<dbReference type="Proteomes" id="UP001287356">
    <property type="component" value="Unassembled WGS sequence"/>
</dbReference>
<name>A0AAE0NKW7_9PEZI</name>
<dbReference type="AlphaFoldDB" id="A0AAE0NKW7"/>
<dbReference type="EMBL" id="JAULSN010000001">
    <property type="protein sequence ID" value="KAK3383446.1"/>
    <property type="molecule type" value="Genomic_DNA"/>
</dbReference>